<keyword evidence="4" id="KW-1185">Reference proteome</keyword>
<keyword evidence="2" id="KW-0472">Membrane</keyword>
<dbReference type="PaxDb" id="65489-OBART11G07150.1"/>
<dbReference type="HOGENOM" id="CLU_2007399_0_0_1"/>
<reference evidence="3" key="2">
    <citation type="submission" date="2015-03" db="UniProtKB">
        <authorList>
            <consortium name="EnsemblPlants"/>
        </authorList>
    </citation>
    <scope>IDENTIFICATION</scope>
</reference>
<evidence type="ECO:0000256" key="2">
    <source>
        <dbReference type="SAM" id="Phobius"/>
    </source>
</evidence>
<proteinExistence type="predicted"/>
<evidence type="ECO:0000313" key="4">
    <source>
        <dbReference type="Proteomes" id="UP000026960"/>
    </source>
</evidence>
<name>A0A0D3HJR5_9ORYZ</name>
<protein>
    <submittedName>
        <fullName evidence="3">Uncharacterized protein</fullName>
    </submittedName>
</protein>
<feature type="transmembrane region" description="Helical" evidence="2">
    <location>
        <begin position="99"/>
        <end position="118"/>
    </location>
</feature>
<feature type="region of interest" description="Disordered" evidence="1">
    <location>
        <begin position="16"/>
        <end position="56"/>
    </location>
</feature>
<accession>A0A0D3HJR5</accession>
<organism evidence="3">
    <name type="scientific">Oryza barthii</name>
    <dbReference type="NCBI Taxonomy" id="65489"/>
    <lineage>
        <taxon>Eukaryota</taxon>
        <taxon>Viridiplantae</taxon>
        <taxon>Streptophyta</taxon>
        <taxon>Embryophyta</taxon>
        <taxon>Tracheophyta</taxon>
        <taxon>Spermatophyta</taxon>
        <taxon>Magnoliopsida</taxon>
        <taxon>Liliopsida</taxon>
        <taxon>Poales</taxon>
        <taxon>Poaceae</taxon>
        <taxon>BOP clade</taxon>
        <taxon>Oryzoideae</taxon>
        <taxon>Oryzeae</taxon>
        <taxon>Oryzinae</taxon>
        <taxon>Oryza</taxon>
    </lineage>
</organism>
<sequence length="124" mass="13875">MAKVDKVFDAAVRRWSSTGSKNTRRRAPPWPWRRGGGIGERSGRRRGGRRSKGAGGWTWTWQGTTTQASVRNLVRSGGGDDGFGLLPSSFTSLLLLPPLHLQLLIAFCIHSTLIYYYYYSTELN</sequence>
<dbReference type="Gramene" id="OBART11G07150.1">
    <property type="protein sequence ID" value="OBART11G07150.1"/>
    <property type="gene ID" value="OBART11G07150"/>
</dbReference>
<dbReference type="Proteomes" id="UP000026960">
    <property type="component" value="Chromosome 11"/>
</dbReference>
<evidence type="ECO:0000313" key="3">
    <source>
        <dbReference type="EnsemblPlants" id="OBART11G07150.1"/>
    </source>
</evidence>
<evidence type="ECO:0000256" key="1">
    <source>
        <dbReference type="SAM" id="MobiDB-lite"/>
    </source>
</evidence>
<reference evidence="3" key="1">
    <citation type="journal article" date="2009" name="Rice">
        <title>De Novo Next Generation Sequencing of Plant Genomes.</title>
        <authorList>
            <person name="Rounsley S."/>
            <person name="Marri P.R."/>
            <person name="Yu Y."/>
            <person name="He R."/>
            <person name="Sisneros N."/>
            <person name="Goicoechea J.L."/>
            <person name="Lee S.J."/>
            <person name="Angelova A."/>
            <person name="Kudrna D."/>
            <person name="Luo M."/>
            <person name="Affourtit J."/>
            <person name="Desany B."/>
            <person name="Knight J."/>
            <person name="Niazi F."/>
            <person name="Egholm M."/>
            <person name="Wing R.A."/>
        </authorList>
    </citation>
    <scope>NUCLEOTIDE SEQUENCE [LARGE SCALE GENOMIC DNA]</scope>
    <source>
        <strain evidence="3">cv. IRGC 105608</strain>
    </source>
</reference>
<feature type="compositionally biased region" description="Basic residues" evidence="1">
    <location>
        <begin position="43"/>
        <end position="52"/>
    </location>
</feature>
<dbReference type="EnsemblPlants" id="OBART11G07150.1">
    <property type="protein sequence ID" value="OBART11G07150.1"/>
    <property type="gene ID" value="OBART11G07150"/>
</dbReference>
<keyword evidence="2" id="KW-0812">Transmembrane</keyword>
<keyword evidence="2" id="KW-1133">Transmembrane helix</keyword>
<dbReference type="AlphaFoldDB" id="A0A0D3HJR5"/>